<organism evidence="1 2">
    <name type="scientific">Phaseolus angularis</name>
    <name type="common">Azuki bean</name>
    <name type="synonym">Vigna angularis</name>
    <dbReference type="NCBI Taxonomy" id="3914"/>
    <lineage>
        <taxon>Eukaryota</taxon>
        <taxon>Viridiplantae</taxon>
        <taxon>Streptophyta</taxon>
        <taxon>Embryophyta</taxon>
        <taxon>Tracheophyta</taxon>
        <taxon>Spermatophyta</taxon>
        <taxon>Magnoliopsida</taxon>
        <taxon>eudicotyledons</taxon>
        <taxon>Gunneridae</taxon>
        <taxon>Pentapetalae</taxon>
        <taxon>rosids</taxon>
        <taxon>fabids</taxon>
        <taxon>Fabales</taxon>
        <taxon>Fabaceae</taxon>
        <taxon>Papilionoideae</taxon>
        <taxon>50 kb inversion clade</taxon>
        <taxon>NPAAA clade</taxon>
        <taxon>indigoferoid/millettioid clade</taxon>
        <taxon>Phaseoleae</taxon>
        <taxon>Vigna</taxon>
    </lineage>
</organism>
<name>A0A0L9VMG3_PHAAN</name>
<evidence type="ECO:0000313" key="1">
    <source>
        <dbReference type="EMBL" id="KOM56067.1"/>
    </source>
</evidence>
<reference evidence="2" key="1">
    <citation type="journal article" date="2015" name="Proc. Natl. Acad. Sci. U.S.A.">
        <title>Genome sequencing of adzuki bean (Vigna angularis) provides insight into high starch and low fat accumulation and domestication.</title>
        <authorList>
            <person name="Yang K."/>
            <person name="Tian Z."/>
            <person name="Chen C."/>
            <person name="Luo L."/>
            <person name="Zhao B."/>
            <person name="Wang Z."/>
            <person name="Yu L."/>
            <person name="Li Y."/>
            <person name="Sun Y."/>
            <person name="Li W."/>
            <person name="Chen Y."/>
            <person name="Li Y."/>
            <person name="Zhang Y."/>
            <person name="Ai D."/>
            <person name="Zhao J."/>
            <person name="Shang C."/>
            <person name="Ma Y."/>
            <person name="Wu B."/>
            <person name="Wang M."/>
            <person name="Gao L."/>
            <person name="Sun D."/>
            <person name="Zhang P."/>
            <person name="Guo F."/>
            <person name="Wang W."/>
            <person name="Li Y."/>
            <person name="Wang J."/>
            <person name="Varshney R.K."/>
            <person name="Wang J."/>
            <person name="Ling H.Q."/>
            <person name="Wan P."/>
        </authorList>
    </citation>
    <scope>NUCLEOTIDE SEQUENCE</scope>
    <source>
        <strain evidence="2">cv. Jingnong 6</strain>
    </source>
</reference>
<protein>
    <submittedName>
        <fullName evidence="1">Uncharacterized protein</fullName>
    </submittedName>
</protein>
<dbReference type="EMBL" id="CM003380">
    <property type="protein sequence ID" value="KOM56067.1"/>
    <property type="molecule type" value="Genomic_DNA"/>
</dbReference>
<evidence type="ECO:0000313" key="2">
    <source>
        <dbReference type="Proteomes" id="UP000053144"/>
    </source>
</evidence>
<gene>
    <name evidence="1" type="ORF">LR48_Vigan10g195900</name>
</gene>
<proteinExistence type="predicted"/>
<dbReference type="Proteomes" id="UP000053144">
    <property type="component" value="Chromosome 10"/>
</dbReference>
<sequence>MTASSPPSGGNRGKTLAVTRVQMKGDWYPDLVRVFYNNLKNVNGDIQLRVKGVNIYIDNNVWLQVAGLKAEEKGKAPRIKIDYGDQGF</sequence>
<dbReference type="AlphaFoldDB" id="A0A0L9VMG3"/>
<dbReference type="Gramene" id="KOM56067">
    <property type="protein sequence ID" value="KOM56067"/>
    <property type="gene ID" value="LR48_Vigan10g195900"/>
</dbReference>
<accession>A0A0L9VMG3</accession>